<comment type="caution">
    <text evidence="1">The sequence shown here is derived from an EMBL/GenBank/DDBJ whole genome shotgun (WGS) entry which is preliminary data.</text>
</comment>
<dbReference type="AlphaFoldDB" id="A0A546XS08"/>
<proteinExistence type="predicted"/>
<evidence type="ECO:0000313" key="1">
    <source>
        <dbReference type="EMBL" id="TRB03523.1"/>
    </source>
</evidence>
<evidence type="ECO:0000313" key="2">
    <source>
        <dbReference type="Proteomes" id="UP000317023"/>
    </source>
</evidence>
<accession>A0A546XS08</accession>
<reference evidence="1 2" key="1">
    <citation type="journal article" date="2019" name="Appl. Microbiol. Biotechnol.">
        <title>Differential efficiency of wild type rhizogenic strains for rol gene transformation of plants.</title>
        <authorList>
            <person name="Desmet S."/>
            <person name="De Keyser E."/>
            <person name="Van Vaerenbergh J."/>
            <person name="Baeyen S."/>
            <person name="Van Huylenbroeck J."/>
            <person name="Geelen D."/>
            <person name="Dhooghe E."/>
        </authorList>
    </citation>
    <scope>NUCLEOTIDE SEQUENCE [LARGE SCALE GENOMIC DNA]</scope>
    <source>
        <strain evidence="1 2">MAFF210266</strain>
    </source>
</reference>
<protein>
    <submittedName>
        <fullName evidence="1">Uncharacterized protein</fullName>
    </submittedName>
</protein>
<organism evidence="1 2">
    <name type="scientific">Agrobacterium tumefaciens</name>
    <dbReference type="NCBI Taxonomy" id="358"/>
    <lineage>
        <taxon>Bacteria</taxon>
        <taxon>Pseudomonadati</taxon>
        <taxon>Pseudomonadota</taxon>
        <taxon>Alphaproteobacteria</taxon>
        <taxon>Hyphomicrobiales</taxon>
        <taxon>Rhizobiaceae</taxon>
        <taxon>Rhizobium/Agrobacterium group</taxon>
        <taxon>Agrobacterium</taxon>
        <taxon>Agrobacterium tumefaciens complex</taxon>
    </lineage>
</organism>
<dbReference type="Proteomes" id="UP000317023">
    <property type="component" value="Unassembled WGS sequence"/>
</dbReference>
<dbReference type="EMBL" id="SGOE01000008">
    <property type="protein sequence ID" value="TRB03523.1"/>
    <property type="molecule type" value="Genomic_DNA"/>
</dbReference>
<gene>
    <name evidence="1" type="ORF">EXN61_21955</name>
</gene>
<dbReference type="RefSeq" id="WP_142859204.1">
    <property type="nucleotide sequence ID" value="NZ_SGOE01000008.1"/>
</dbReference>
<name>A0A546XS08_AGRTU</name>
<sequence length="97" mass="10715">MTTYLNGYHIVAKSNGRDLNSEFRVYKVMEQLSDNIIAMPVATGGEPMTDEPAAIFDITRLKAGKLFSNYNAALKYYTRTITGNLPGSKPSRVPIKA</sequence>